<dbReference type="PATRIC" id="fig|1227456.3.peg.2318"/>
<evidence type="ECO:0000256" key="1">
    <source>
        <dbReference type="SAM" id="Phobius"/>
    </source>
</evidence>
<dbReference type="EMBL" id="AOME01000054">
    <property type="protein sequence ID" value="EMA52699.1"/>
    <property type="molecule type" value="Genomic_DNA"/>
</dbReference>
<comment type="caution">
    <text evidence="2">The sequence shown here is derived from an EMBL/GenBank/DDBJ whole genome shotgun (WGS) entry which is preliminary data.</text>
</comment>
<dbReference type="OrthoDB" id="307871at2157"/>
<dbReference type="AlphaFoldDB" id="M0N6E6"/>
<keyword evidence="3" id="KW-1185">Reference proteome</keyword>
<keyword evidence="1" id="KW-0472">Membrane</keyword>
<dbReference type="RefSeq" id="WP_005043459.1">
    <property type="nucleotide sequence ID" value="NZ_AOME01000054.1"/>
</dbReference>
<evidence type="ECO:0000313" key="2">
    <source>
        <dbReference type="EMBL" id="EMA52699.1"/>
    </source>
</evidence>
<accession>M0N6E6</accession>
<dbReference type="Proteomes" id="UP000011625">
    <property type="component" value="Unassembled WGS sequence"/>
</dbReference>
<proteinExistence type="predicted"/>
<feature type="transmembrane region" description="Helical" evidence="1">
    <location>
        <begin position="103"/>
        <end position="128"/>
    </location>
</feature>
<sequence length="194" mass="19930">MDPDRRASVVDAVGSGASSVQAIDPTAVVDAPPARAIGAFVFVMLFGGFLLWRFDGFVDQSVDSSMERPAVSTVYGVTAHACVLFFGVYFFGQVTRLSANRLVAAGAGAAVAVGVVGLAGLGLTVVGARLTELVGERRPWYGLVVGAVLGASAWLLPAAAASLAVWVLLVSIGIGGPTREWIHASRAPATEDDT</sequence>
<keyword evidence="1" id="KW-1133">Transmembrane helix</keyword>
<feature type="transmembrane region" description="Helical" evidence="1">
    <location>
        <begin position="74"/>
        <end position="91"/>
    </location>
</feature>
<organism evidence="2 3">
    <name type="scientific">Halococcus salifodinae DSM 8989</name>
    <dbReference type="NCBI Taxonomy" id="1227456"/>
    <lineage>
        <taxon>Archaea</taxon>
        <taxon>Methanobacteriati</taxon>
        <taxon>Methanobacteriota</taxon>
        <taxon>Stenosarchaea group</taxon>
        <taxon>Halobacteria</taxon>
        <taxon>Halobacteriales</taxon>
        <taxon>Halococcaceae</taxon>
        <taxon>Halococcus</taxon>
    </lineage>
</organism>
<gene>
    <name evidence="2" type="ORF">C450_11398</name>
</gene>
<reference evidence="2 3" key="1">
    <citation type="journal article" date="2014" name="PLoS Genet.">
        <title>Phylogenetically driven sequencing of extremely halophilic archaea reveals strategies for static and dynamic osmo-response.</title>
        <authorList>
            <person name="Becker E.A."/>
            <person name="Seitzer P.M."/>
            <person name="Tritt A."/>
            <person name="Larsen D."/>
            <person name="Krusor M."/>
            <person name="Yao A.I."/>
            <person name="Wu D."/>
            <person name="Madern D."/>
            <person name="Eisen J.A."/>
            <person name="Darling A.E."/>
            <person name="Facciotti M.T."/>
        </authorList>
    </citation>
    <scope>NUCLEOTIDE SEQUENCE [LARGE SCALE GENOMIC DNA]</scope>
    <source>
        <strain evidence="2 3">DSM 8989</strain>
    </source>
</reference>
<feature type="transmembrane region" description="Helical" evidence="1">
    <location>
        <begin position="36"/>
        <end position="54"/>
    </location>
</feature>
<name>M0N6E6_9EURY</name>
<protein>
    <submittedName>
        <fullName evidence="2">Uncharacterized protein</fullName>
    </submittedName>
</protein>
<keyword evidence="1" id="KW-0812">Transmembrane</keyword>
<evidence type="ECO:0000313" key="3">
    <source>
        <dbReference type="Proteomes" id="UP000011625"/>
    </source>
</evidence>
<feature type="transmembrane region" description="Helical" evidence="1">
    <location>
        <begin position="140"/>
        <end position="169"/>
    </location>
</feature>